<sequence length="1087" mass="111026">MPLTTSGKVSVSNIQIIDHQIIITGVNLNSVVNFQVKDGSTLTSTQIESKTNTKLVANTLSNITFAAGKLLDFVLSDASAASTFVVNFSLCDAVFNGRGFDCSITAQEGDVLTFNSSNHKWEPRALNLSGLQYRGTWDATDVAGFPSGAVGGDYYIVNVETTGGGTHYNIGDWIVYSTALGTFEHVRNSVSKQEGDYSLTQLSDVDLSSPAPTNGMVLKYNSATSTWIPGTVTAGGSGTVTTVSVTPPLIVATATTTPALSISQASTSTNGYLSSADWNTFNTKEAALPTGGTAAQYLRGDKTLATLNTSVVPESGALYFTEARARATLITGFDNTLVGAIAAGDSIVQAFGKTQNQINTLSGGGSNYLVKNSTDTLSGAVTLTGTVDATSLGDIKVNGTPFGLTSAVSQSYVNTAVATKLDKTAGGTVAGSVSLDTDLKMKGSTSANYITVRAHATSGAYNFVLPSSGGTNGYVLSTDGAGNTSWIAAGGGGGAVSSVNTQTGAVVLTTDNIAQGSTNLYYTNANALGTTITAPTLTNSTIATSDTIQVAFGKLQAQLNNVVSQTLTGLAAGSNTVIAAGDTLLVALANLQAQITNQGTSKADKTNGAQAITASSLTATTVTATNLSVANPPLVGADAANKTYVDNSVTALGVWNKGASSSLNYTAGSVGVGTSTPGQQLSVADTFSITNASGTQYLLMGNQNSTGANHPAIIRSSNGTVEMGSGTSWTGTGGTFTSKFYMKDNGDVGLGYTPWNDFGVYRANSEAVADIISDNTSTNTARYPAIRVLNYAGSPSTGNAGNPSFSLINMRGNTSVSAPLRSGETIGAFSFNGSADTAGNYNEGAAIWANATELFSSTAAGTNLTFYTAGNGTKIAVQRMIVDQNGNVGIGSTTTPAAKLDVAGEVKFGNTSSTCNAANEGQQRYNSGTKVMEFCNATAWTAFGSGGGGGSGGLTGCPASYTLVAASNTHGTNSFCINTTIKADAVLPTQMSACMTEGAELCKNRQLSAAMDSLPAATLAEWTNVWTGDIVFGAVHNIVDVSTAAMMVYEAKSGWRQIGQKGPPMIYGNFTPNIPASSPFGGFCCKQ</sequence>
<evidence type="ECO:0000313" key="2">
    <source>
        <dbReference type="Proteomes" id="UP001302274"/>
    </source>
</evidence>
<name>A0ABU5VVI3_9BACT</name>
<reference evidence="1 2" key="1">
    <citation type="submission" date="2023-11" db="EMBL/GenBank/DDBJ databases">
        <title>A Novel Polar Bacteriovorax (B. antarcticus) Isolated from the Biocrust in Antarctica.</title>
        <authorList>
            <person name="Mun W."/>
            <person name="Choi S.Y."/>
            <person name="Mitchell R.J."/>
        </authorList>
    </citation>
    <scope>NUCLEOTIDE SEQUENCE [LARGE SCALE GENOMIC DNA]</scope>
    <source>
        <strain evidence="1 2">PP10</strain>
    </source>
</reference>
<organism evidence="1 2">
    <name type="scientific">Bacteriovorax antarcticus</name>
    <dbReference type="NCBI Taxonomy" id="3088717"/>
    <lineage>
        <taxon>Bacteria</taxon>
        <taxon>Pseudomonadati</taxon>
        <taxon>Bdellovibrionota</taxon>
        <taxon>Bacteriovoracia</taxon>
        <taxon>Bacteriovoracales</taxon>
        <taxon>Bacteriovoracaceae</taxon>
        <taxon>Bacteriovorax</taxon>
    </lineage>
</organism>
<dbReference type="RefSeq" id="WP_323576846.1">
    <property type="nucleotide sequence ID" value="NZ_JAYGJQ010000002.1"/>
</dbReference>
<evidence type="ECO:0000313" key="1">
    <source>
        <dbReference type="EMBL" id="MEA9356952.1"/>
    </source>
</evidence>
<accession>A0ABU5VVI3</accession>
<keyword evidence="2" id="KW-1185">Reference proteome</keyword>
<dbReference type="Proteomes" id="UP001302274">
    <property type="component" value="Unassembled WGS sequence"/>
</dbReference>
<proteinExistence type="predicted"/>
<dbReference type="EMBL" id="JAYGJQ010000002">
    <property type="protein sequence ID" value="MEA9356952.1"/>
    <property type="molecule type" value="Genomic_DNA"/>
</dbReference>
<gene>
    <name evidence="1" type="ORF">SHI21_12075</name>
</gene>
<comment type="caution">
    <text evidence="1">The sequence shown here is derived from an EMBL/GenBank/DDBJ whole genome shotgun (WGS) entry which is preliminary data.</text>
</comment>
<protein>
    <submittedName>
        <fullName evidence="1">Uncharacterized protein</fullName>
    </submittedName>
</protein>